<keyword evidence="10 13" id="KW-0067">ATP-binding</keyword>
<name>A0A916JC30_9BACT</name>
<dbReference type="AlphaFoldDB" id="A0A916JC30"/>
<keyword evidence="7 13" id="KW-0808">Transferase</keyword>
<dbReference type="NCBIfam" id="TIGR00682">
    <property type="entry name" value="lpxK"/>
    <property type="match status" value="1"/>
</dbReference>
<evidence type="ECO:0000256" key="8">
    <source>
        <dbReference type="ARBA" id="ARBA00022741"/>
    </source>
</evidence>
<dbReference type="InterPro" id="IPR003758">
    <property type="entry name" value="LpxK"/>
</dbReference>
<dbReference type="EC" id="2.7.1.130" evidence="3 13"/>
<keyword evidence="6 13" id="KW-0441">Lipid A biosynthesis</keyword>
<comment type="similarity">
    <text evidence="13">Belongs to the LpxK family.</text>
</comment>
<dbReference type="GO" id="GO:0009244">
    <property type="term" value="P:lipopolysaccharide core region biosynthetic process"/>
    <property type="evidence" value="ECO:0007669"/>
    <property type="project" value="TreeGrafter"/>
</dbReference>
<dbReference type="GO" id="GO:0005524">
    <property type="term" value="F:ATP binding"/>
    <property type="evidence" value="ECO:0007669"/>
    <property type="project" value="UniProtKB-UniRule"/>
</dbReference>
<dbReference type="HAMAP" id="MF_00409">
    <property type="entry name" value="LpxK"/>
    <property type="match status" value="1"/>
</dbReference>
<dbReference type="RefSeq" id="WP_215238090.1">
    <property type="nucleotide sequence ID" value="NZ_CAJRAF010000001.1"/>
</dbReference>
<dbReference type="EMBL" id="CAJRAF010000001">
    <property type="protein sequence ID" value="CAG4994676.1"/>
    <property type="molecule type" value="Genomic_DNA"/>
</dbReference>
<dbReference type="PANTHER" id="PTHR42724">
    <property type="entry name" value="TETRAACYLDISACCHARIDE 4'-KINASE"/>
    <property type="match status" value="1"/>
</dbReference>
<dbReference type="GO" id="GO:0005886">
    <property type="term" value="C:plasma membrane"/>
    <property type="evidence" value="ECO:0007669"/>
    <property type="project" value="TreeGrafter"/>
</dbReference>
<comment type="catalytic activity">
    <reaction evidence="13">
        <text>a lipid A disaccharide + ATP = a lipid IVA + ADP + H(+)</text>
        <dbReference type="Rhea" id="RHEA:67840"/>
        <dbReference type="ChEBI" id="CHEBI:15378"/>
        <dbReference type="ChEBI" id="CHEBI:30616"/>
        <dbReference type="ChEBI" id="CHEBI:176343"/>
        <dbReference type="ChEBI" id="CHEBI:176425"/>
        <dbReference type="ChEBI" id="CHEBI:456216"/>
        <dbReference type="EC" id="2.7.1.130"/>
    </reaction>
</comment>
<dbReference type="GO" id="GO:0009029">
    <property type="term" value="F:lipid-A 4'-kinase activity"/>
    <property type="evidence" value="ECO:0007669"/>
    <property type="project" value="UniProtKB-UniRule"/>
</dbReference>
<comment type="function">
    <text evidence="1 13">Transfers the gamma-phosphate of ATP to the 4'-position of a tetraacyldisaccharide 1-phosphate intermediate (termed DS-1-P) to form tetraacyldisaccharide 1,4'-bis-phosphate (lipid IVA).</text>
</comment>
<evidence type="ECO:0000313" key="14">
    <source>
        <dbReference type="EMBL" id="CAG4994676.1"/>
    </source>
</evidence>
<evidence type="ECO:0000256" key="2">
    <source>
        <dbReference type="ARBA" id="ARBA00004870"/>
    </source>
</evidence>
<evidence type="ECO:0000256" key="12">
    <source>
        <dbReference type="ARBA" id="ARBA00029757"/>
    </source>
</evidence>
<evidence type="ECO:0000256" key="1">
    <source>
        <dbReference type="ARBA" id="ARBA00002274"/>
    </source>
</evidence>
<evidence type="ECO:0000256" key="11">
    <source>
        <dbReference type="ARBA" id="ARBA00023098"/>
    </source>
</evidence>
<dbReference type="SUPFAM" id="SSF52540">
    <property type="entry name" value="P-loop containing nucleoside triphosphate hydrolases"/>
    <property type="match status" value="1"/>
</dbReference>
<comment type="caution">
    <text evidence="14">The sequence shown here is derived from an EMBL/GenBank/DDBJ whole genome shotgun (WGS) entry which is preliminary data.</text>
</comment>
<evidence type="ECO:0000313" key="15">
    <source>
        <dbReference type="Proteomes" id="UP000680038"/>
    </source>
</evidence>
<protein>
    <recommendedName>
        <fullName evidence="4 13">Tetraacyldisaccharide 4'-kinase</fullName>
        <ecNumber evidence="3 13">2.7.1.130</ecNumber>
    </recommendedName>
    <alternativeName>
        <fullName evidence="12 13">Lipid A 4'-kinase</fullName>
    </alternativeName>
</protein>
<gene>
    <name evidence="13 14" type="primary">lpxK</name>
    <name evidence="14" type="ORF">DYBT9275_01443</name>
</gene>
<evidence type="ECO:0000256" key="9">
    <source>
        <dbReference type="ARBA" id="ARBA00022777"/>
    </source>
</evidence>
<evidence type="ECO:0000256" key="4">
    <source>
        <dbReference type="ARBA" id="ARBA00016436"/>
    </source>
</evidence>
<evidence type="ECO:0000256" key="13">
    <source>
        <dbReference type="HAMAP-Rule" id="MF_00409"/>
    </source>
</evidence>
<evidence type="ECO:0000256" key="5">
    <source>
        <dbReference type="ARBA" id="ARBA00022516"/>
    </source>
</evidence>
<reference evidence="14" key="1">
    <citation type="submission" date="2021-04" db="EMBL/GenBank/DDBJ databases">
        <authorList>
            <person name="Rodrigo-Torres L."/>
            <person name="Arahal R. D."/>
            <person name="Lucena T."/>
        </authorList>
    </citation>
    <scope>NUCLEOTIDE SEQUENCE</scope>
    <source>
        <strain evidence="14">CECT 9275</strain>
    </source>
</reference>
<keyword evidence="15" id="KW-1185">Reference proteome</keyword>
<keyword evidence="9 13" id="KW-0418">Kinase</keyword>
<keyword evidence="8 13" id="KW-0547">Nucleotide-binding</keyword>
<dbReference type="GO" id="GO:0009245">
    <property type="term" value="P:lipid A biosynthetic process"/>
    <property type="evidence" value="ECO:0007669"/>
    <property type="project" value="UniProtKB-UniRule"/>
</dbReference>
<evidence type="ECO:0000256" key="3">
    <source>
        <dbReference type="ARBA" id="ARBA00012071"/>
    </source>
</evidence>
<sequence>MRQPNWIKFILTPFSWLYGSITGIRNTFYDLGILSSTKPHQFTISIGNLTVGGTGKTPMVEYFVKYLLPQASVAILSRGYGRKTKGFVLATDQSDAAQIGDEPLQYDQKFGQKIVVAVCEQRAEGAEKLNTAFPGRNILLLDDAYQHRAIGRDLNILLNDYSRPFYLDLPFPAGRLRETRRGARRADGIIVTKCPENISVEEREKIFTAVKRFSRPEVPVFFAGISYGPVVFHANGSATLKNVKIVTGIANPEPFIRHVSRHFNVIDKIIYPDHHNYTATHLTALIQNLKSDTFVVTTEKDMVKLKPLAQAAGVSDRFAYVPIEVDFGDDKEKFSSWISDNLPQTGQSVR</sequence>
<keyword evidence="5 13" id="KW-0444">Lipid biosynthesis</keyword>
<evidence type="ECO:0000256" key="7">
    <source>
        <dbReference type="ARBA" id="ARBA00022679"/>
    </source>
</evidence>
<keyword evidence="11 13" id="KW-0443">Lipid metabolism</keyword>
<proteinExistence type="inferred from homology"/>
<feature type="binding site" evidence="13">
    <location>
        <begin position="50"/>
        <end position="57"/>
    </location>
    <ligand>
        <name>ATP</name>
        <dbReference type="ChEBI" id="CHEBI:30616"/>
    </ligand>
</feature>
<evidence type="ECO:0000256" key="10">
    <source>
        <dbReference type="ARBA" id="ARBA00022840"/>
    </source>
</evidence>
<dbReference type="Pfam" id="PF02606">
    <property type="entry name" value="LpxK"/>
    <property type="match status" value="1"/>
</dbReference>
<organism evidence="14 15">
    <name type="scientific">Dyadobacter helix</name>
    <dbReference type="NCBI Taxonomy" id="2822344"/>
    <lineage>
        <taxon>Bacteria</taxon>
        <taxon>Pseudomonadati</taxon>
        <taxon>Bacteroidota</taxon>
        <taxon>Cytophagia</taxon>
        <taxon>Cytophagales</taxon>
        <taxon>Spirosomataceae</taxon>
        <taxon>Dyadobacter</taxon>
    </lineage>
</organism>
<dbReference type="InterPro" id="IPR027417">
    <property type="entry name" value="P-loop_NTPase"/>
</dbReference>
<evidence type="ECO:0000256" key="6">
    <source>
        <dbReference type="ARBA" id="ARBA00022556"/>
    </source>
</evidence>
<dbReference type="Proteomes" id="UP000680038">
    <property type="component" value="Unassembled WGS sequence"/>
</dbReference>
<accession>A0A916JC30</accession>
<dbReference type="PANTHER" id="PTHR42724:SF1">
    <property type="entry name" value="TETRAACYLDISACCHARIDE 4'-KINASE, MITOCHONDRIAL-RELATED"/>
    <property type="match status" value="1"/>
</dbReference>
<comment type="pathway">
    <text evidence="2 13">Glycolipid biosynthesis; lipid IV(A) biosynthesis; lipid IV(A) from (3R)-3-hydroxytetradecanoyl-[acyl-carrier-protein] and UDP-N-acetyl-alpha-D-glucosamine: step 6/6.</text>
</comment>